<dbReference type="GO" id="GO:0005886">
    <property type="term" value="C:plasma membrane"/>
    <property type="evidence" value="ECO:0007669"/>
    <property type="project" value="UniProtKB-SubCell"/>
</dbReference>
<feature type="transmembrane region" description="Helical" evidence="6">
    <location>
        <begin position="77"/>
        <end position="102"/>
    </location>
</feature>
<keyword evidence="9" id="KW-1185">Reference proteome</keyword>
<feature type="transmembrane region" description="Helical" evidence="6">
    <location>
        <begin position="123"/>
        <end position="145"/>
    </location>
</feature>
<dbReference type="Pfam" id="PF02687">
    <property type="entry name" value="FtsX"/>
    <property type="match status" value="2"/>
</dbReference>
<dbReference type="Proteomes" id="UP000318681">
    <property type="component" value="Unassembled WGS sequence"/>
</dbReference>
<evidence type="ECO:0000259" key="7">
    <source>
        <dbReference type="Pfam" id="PF02687"/>
    </source>
</evidence>
<evidence type="ECO:0000256" key="6">
    <source>
        <dbReference type="SAM" id="Phobius"/>
    </source>
</evidence>
<dbReference type="RefSeq" id="WP_145155110.1">
    <property type="nucleotide sequence ID" value="NZ_VNIM01000113.1"/>
</dbReference>
<sequence>IGVGNGVSSWLDARRGGIATLKVLGASSRMIGAIYILQLALVAAGAVAAGLVAGACVPAIVAWAAGDALPVPPQLGLYPLPLVTGALYGLLVALLFAIAPLDRARSVPAASLFRGGVERPARPAWPVIAAMVALAGLIAGLAIGTAREPGFAALFVAAAAGLLVVLSLIGVGVRALAARLPHPRRPLLRLALANLHRPGAQTDRLVVALGLGLSLFATLAVIETNLSGQIARSVPARAPSFFALDIPNTEADRFRALVARLSPGAEVKTVPSLRGPVVAFAGKRVADLKSIPDGAWILRGDRGLTYAATVPEGSRVVAGRWWPADYAGPPLVSLDVKAADALGLKLGDTMTVSVLGVEVTATIASLREIDWDTMGFNFVMVFSPNALEGAPHSVMATIAMPPAGENALSRAVTAAFPSVSLIRIKEVLAQVADVLGQLGVAIRAAASVAVAAGIAVLIGAIASSRRARVRDAVLLKLLGATRGQVLAAQAIEYAALATIVSALALAVAAGAGWYVVVRLFGLEWATDWPTVIGTVLAGAFAPLAMGLAGALPALRARPAQALRTL</sequence>
<dbReference type="OrthoDB" id="9775544at2"/>
<accession>A0A558QUA1</accession>
<protein>
    <submittedName>
        <fullName evidence="8">FtsX-like permease family protein</fullName>
    </submittedName>
</protein>
<feature type="transmembrane region" description="Helical" evidence="6">
    <location>
        <begin position="493"/>
        <end position="516"/>
    </location>
</feature>
<feature type="domain" description="ABC3 transporter permease C-terminal" evidence="7">
    <location>
        <begin position="7"/>
        <end position="107"/>
    </location>
</feature>
<feature type="transmembrane region" description="Helical" evidence="6">
    <location>
        <begin position="32"/>
        <end position="65"/>
    </location>
</feature>
<reference evidence="8 9" key="1">
    <citation type="submission" date="2019-07" db="EMBL/GenBank/DDBJ databases">
        <title>Sphingomonas solaris sp. nov., isolated from a solar panel from Boston, Massachusetts.</title>
        <authorList>
            <person name="Tanner K."/>
            <person name="Pascual J."/>
            <person name="Mancuso C."/>
            <person name="Pereto J."/>
            <person name="Khalil A."/>
            <person name="Vilanova C."/>
        </authorList>
    </citation>
    <scope>NUCLEOTIDE SEQUENCE [LARGE SCALE GENOMIC DNA]</scope>
    <source>
        <strain evidence="8 9">R4DWN</strain>
    </source>
</reference>
<gene>
    <name evidence="8" type="ORF">FOY91_18560</name>
</gene>
<comment type="caution">
    <text evidence="8">The sequence shown here is derived from an EMBL/GenBank/DDBJ whole genome shotgun (WGS) entry which is preliminary data.</text>
</comment>
<dbReference type="PANTHER" id="PTHR30287:SF1">
    <property type="entry name" value="INNER MEMBRANE PROTEIN"/>
    <property type="match status" value="1"/>
</dbReference>
<keyword evidence="2" id="KW-1003">Cell membrane</keyword>
<evidence type="ECO:0000313" key="8">
    <source>
        <dbReference type="EMBL" id="TVV70689.1"/>
    </source>
</evidence>
<dbReference type="PANTHER" id="PTHR30287">
    <property type="entry name" value="MEMBRANE COMPONENT OF PREDICTED ABC SUPERFAMILY METABOLITE UPTAKE TRANSPORTER"/>
    <property type="match status" value="1"/>
</dbReference>
<keyword evidence="4 6" id="KW-1133">Transmembrane helix</keyword>
<dbReference type="InterPro" id="IPR003838">
    <property type="entry name" value="ABC3_permease_C"/>
</dbReference>
<organism evidence="8 9">
    <name type="scientific">Alterirhizorhabdus solaris</name>
    <dbReference type="NCBI Taxonomy" id="2529389"/>
    <lineage>
        <taxon>Bacteria</taxon>
        <taxon>Pseudomonadati</taxon>
        <taxon>Pseudomonadota</taxon>
        <taxon>Alphaproteobacteria</taxon>
        <taxon>Sphingomonadales</taxon>
        <taxon>Rhizorhabdaceae</taxon>
        <taxon>Alterirhizorhabdus</taxon>
    </lineage>
</organism>
<evidence type="ECO:0000256" key="2">
    <source>
        <dbReference type="ARBA" id="ARBA00022475"/>
    </source>
</evidence>
<feature type="domain" description="ABC3 transporter permease C-terminal" evidence="7">
    <location>
        <begin position="445"/>
        <end position="555"/>
    </location>
</feature>
<feature type="non-terminal residue" evidence="8">
    <location>
        <position position="1"/>
    </location>
</feature>
<evidence type="ECO:0000256" key="1">
    <source>
        <dbReference type="ARBA" id="ARBA00004651"/>
    </source>
</evidence>
<dbReference type="InterPro" id="IPR038766">
    <property type="entry name" value="Membrane_comp_ABC_pdt"/>
</dbReference>
<evidence type="ECO:0000313" key="9">
    <source>
        <dbReference type="Proteomes" id="UP000318681"/>
    </source>
</evidence>
<evidence type="ECO:0000256" key="4">
    <source>
        <dbReference type="ARBA" id="ARBA00022989"/>
    </source>
</evidence>
<comment type="subcellular location">
    <subcellularLocation>
        <location evidence="1">Cell membrane</location>
        <topology evidence="1">Multi-pass membrane protein</topology>
    </subcellularLocation>
</comment>
<keyword evidence="5 6" id="KW-0472">Membrane</keyword>
<evidence type="ECO:0000256" key="5">
    <source>
        <dbReference type="ARBA" id="ARBA00023136"/>
    </source>
</evidence>
<name>A0A558QUA1_9SPHN</name>
<feature type="transmembrane region" description="Helical" evidence="6">
    <location>
        <begin position="205"/>
        <end position="222"/>
    </location>
</feature>
<feature type="transmembrane region" description="Helical" evidence="6">
    <location>
        <begin position="528"/>
        <end position="554"/>
    </location>
</feature>
<dbReference type="AlphaFoldDB" id="A0A558QUA1"/>
<evidence type="ECO:0000256" key="3">
    <source>
        <dbReference type="ARBA" id="ARBA00022692"/>
    </source>
</evidence>
<feature type="transmembrane region" description="Helical" evidence="6">
    <location>
        <begin position="440"/>
        <end position="462"/>
    </location>
</feature>
<feature type="transmembrane region" description="Helical" evidence="6">
    <location>
        <begin position="151"/>
        <end position="177"/>
    </location>
</feature>
<dbReference type="EMBL" id="VNIM01000113">
    <property type="protein sequence ID" value="TVV70689.1"/>
    <property type="molecule type" value="Genomic_DNA"/>
</dbReference>
<keyword evidence="3 6" id="KW-0812">Transmembrane</keyword>
<proteinExistence type="predicted"/>